<dbReference type="PANTHER" id="PTHR35848">
    <property type="entry name" value="OXALATE-BINDING PROTEIN"/>
    <property type="match status" value="1"/>
</dbReference>
<gene>
    <name evidence="3" type="ORF">SAMN05421858_3241</name>
</gene>
<dbReference type="InterPro" id="IPR011051">
    <property type="entry name" value="RmlC_Cupin_sf"/>
</dbReference>
<dbReference type="Gene3D" id="2.60.120.10">
    <property type="entry name" value="Jelly Rolls"/>
    <property type="match status" value="1"/>
</dbReference>
<feature type="domain" description="Cupin type-2" evidence="2">
    <location>
        <begin position="32"/>
        <end position="98"/>
    </location>
</feature>
<dbReference type="PANTHER" id="PTHR35848:SF9">
    <property type="entry name" value="SLL1358 PROTEIN"/>
    <property type="match status" value="1"/>
</dbReference>
<evidence type="ECO:0000313" key="3">
    <source>
        <dbReference type="EMBL" id="SIR66874.1"/>
    </source>
</evidence>
<dbReference type="Pfam" id="PF07883">
    <property type="entry name" value="Cupin_2"/>
    <property type="match status" value="1"/>
</dbReference>
<keyword evidence="3" id="KW-0413">Isomerase</keyword>
<dbReference type="InterPro" id="IPR014710">
    <property type="entry name" value="RmlC-like_jellyroll"/>
</dbReference>
<accession>A0A1N7CTS9</accession>
<dbReference type="Proteomes" id="UP000186914">
    <property type="component" value="Unassembled WGS sequence"/>
</dbReference>
<dbReference type="InterPro" id="IPR051610">
    <property type="entry name" value="GPI/OXD"/>
</dbReference>
<organism evidence="3 4">
    <name type="scientific">Haladaptatus litoreus</name>
    <dbReference type="NCBI Taxonomy" id="553468"/>
    <lineage>
        <taxon>Archaea</taxon>
        <taxon>Methanobacteriati</taxon>
        <taxon>Methanobacteriota</taxon>
        <taxon>Stenosarchaea group</taxon>
        <taxon>Halobacteria</taxon>
        <taxon>Halobacteriales</taxon>
        <taxon>Haladaptataceae</taxon>
        <taxon>Haladaptatus</taxon>
    </lineage>
</organism>
<name>A0A1N7CTS9_9EURY</name>
<dbReference type="EMBL" id="FTNO01000003">
    <property type="protein sequence ID" value="SIR66874.1"/>
    <property type="molecule type" value="Genomic_DNA"/>
</dbReference>
<reference evidence="4" key="1">
    <citation type="submission" date="2017-01" db="EMBL/GenBank/DDBJ databases">
        <authorList>
            <person name="Varghese N."/>
            <person name="Submissions S."/>
        </authorList>
    </citation>
    <scope>NUCLEOTIDE SEQUENCE [LARGE SCALE GENOMIC DNA]</scope>
    <source>
        <strain evidence="4">CGMCC 1.7737</strain>
    </source>
</reference>
<proteinExistence type="predicted"/>
<evidence type="ECO:0000259" key="2">
    <source>
        <dbReference type="Pfam" id="PF07883"/>
    </source>
</evidence>
<evidence type="ECO:0000313" key="4">
    <source>
        <dbReference type="Proteomes" id="UP000186914"/>
    </source>
</evidence>
<dbReference type="GO" id="GO:0016853">
    <property type="term" value="F:isomerase activity"/>
    <property type="evidence" value="ECO:0007669"/>
    <property type="project" value="UniProtKB-KW"/>
</dbReference>
<evidence type="ECO:0000256" key="1">
    <source>
        <dbReference type="ARBA" id="ARBA00022723"/>
    </source>
</evidence>
<dbReference type="GO" id="GO:0046872">
    <property type="term" value="F:metal ion binding"/>
    <property type="evidence" value="ECO:0007669"/>
    <property type="project" value="UniProtKB-KW"/>
</dbReference>
<keyword evidence="1" id="KW-0479">Metal-binding</keyword>
<dbReference type="InterPro" id="IPR013096">
    <property type="entry name" value="Cupin_2"/>
</dbReference>
<sequence>MHYTDVEQVGDAMHFLREPLETDQVGVTIARCKPGWIGRKHDHSENGHEEVYVLFEGQADVEVDGEMVSMEAGDAIRISADATRQIRNGETESAFVLVSAPEFDANDEWEMTGFVG</sequence>
<protein>
    <submittedName>
        <fullName evidence="3">Mannose-6-phosphate isomerase, cupin superfamily</fullName>
    </submittedName>
</protein>
<keyword evidence="4" id="KW-1185">Reference proteome</keyword>
<dbReference type="SUPFAM" id="SSF51182">
    <property type="entry name" value="RmlC-like cupins"/>
    <property type="match status" value="1"/>
</dbReference>
<dbReference type="AlphaFoldDB" id="A0A1N7CTS9"/>